<dbReference type="Proteomes" id="UP000324897">
    <property type="component" value="Chromosome 4"/>
</dbReference>
<sequence length="79" mass="9268">MRHDDLYDPDVGSDELPPINLDANVGISRWRPCYALRLGEQVYRDFRWVDDEHTSIELNPEKLDDNAENSDCHIRTKPE</sequence>
<evidence type="ECO:0000256" key="1">
    <source>
        <dbReference type="SAM" id="MobiDB-lite"/>
    </source>
</evidence>
<feature type="region of interest" description="Disordered" evidence="1">
    <location>
        <begin position="59"/>
        <end position="79"/>
    </location>
</feature>
<evidence type="ECO:0000313" key="2">
    <source>
        <dbReference type="EMBL" id="TVU41613.1"/>
    </source>
</evidence>
<keyword evidence="3" id="KW-1185">Reference proteome</keyword>
<evidence type="ECO:0000313" key="3">
    <source>
        <dbReference type="Proteomes" id="UP000324897"/>
    </source>
</evidence>
<accession>A0A5J9W133</accession>
<organism evidence="2 3">
    <name type="scientific">Eragrostis curvula</name>
    <name type="common">weeping love grass</name>
    <dbReference type="NCBI Taxonomy" id="38414"/>
    <lineage>
        <taxon>Eukaryota</taxon>
        <taxon>Viridiplantae</taxon>
        <taxon>Streptophyta</taxon>
        <taxon>Embryophyta</taxon>
        <taxon>Tracheophyta</taxon>
        <taxon>Spermatophyta</taxon>
        <taxon>Magnoliopsida</taxon>
        <taxon>Liliopsida</taxon>
        <taxon>Poales</taxon>
        <taxon>Poaceae</taxon>
        <taxon>PACMAD clade</taxon>
        <taxon>Chloridoideae</taxon>
        <taxon>Eragrostideae</taxon>
        <taxon>Eragrostidinae</taxon>
        <taxon>Eragrostis</taxon>
    </lineage>
</organism>
<reference evidence="2 3" key="1">
    <citation type="journal article" date="2019" name="Sci. Rep.">
        <title>A high-quality genome of Eragrostis curvula grass provides insights into Poaceae evolution and supports new strategies to enhance forage quality.</title>
        <authorList>
            <person name="Carballo J."/>
            <person name="Santos B.A.C.M."/>
            <person name="Zappacosta D."/>
            <person name="Garbus I."/>
            <person name="Selva J.P."/>
            <person name="Gallo C.A."/>
            <person name="Diaz A."/>
            <person name="Albertini E."/>
            <person name="Caccamo M."/>
            <person name="Echenique V."/>
        </authorList>
    </citation>
    <scope>NUCLEOTIDE SEQUENCE [LARGE SCALE GENOMIC DNA]</scope>
    <source>
        <strain evidence="3">cv. Victoria</strain>
        <tissue evidence="2">Leaf</tissue>
    </source>
</reference>
<dbReference type="Gramene" id="TVU41613">
    <property type="protein sequence ID" value="TVU41613"/>
    <property type="gene ID" value="EJB05_15145"/>
</dbReference>
<comment type="caution">
    <text evidence="2">The sequence shown here is derived from an EMBL/GenBank/DDBJ whole genome shotgun (WGS) entry which is preliminary data.</text>
</comment>
<name>A0A5J9W133_9POAL</name>
<gene>
    <name evidence="2" type="ORF">EJB05_15145</name>
</gene>
<dbReference type="EMBL" id="RWGY01000007">
    <property type="protein sequence ID" value="TVU41613.1"/>
    <property type="molecule type" value="Genomic_DNA"/>
</dbReference>
<protein>
    <submittedName>
        <fullName evidence="2">Uncharacterized protein</fullName>
    </submittedName>
</protein>
<dbReference type="AlphaFoldDB" id="A0A5J9W133"/>
<proteinExistence type="predicted"/>